<keyword evidence="5" id="KW-1185">Reference proteome</keyword>
<dbReference type="EMBL" id="QLNI01000045">
    <property type="protein sequence ID" value="RAM00513.1"/>
    <property type="molecule type" value="Genomic_DNA"/>
</dbReference>
<dbReference type="AlphaFoldDB" id="A0A328FBM3"/>
<feature type="signal peptide" evidence="1">
    <location>
        <begin position="1"/>
        <end position="26"/>
    </location>
</feature>
<dbReference type="Proteomes" id="UP000293902">
    <property type="component" value="Chromosome"/>
</dbReference>
<keyword evidence="1" id="KW-0732">Signal</keyword>
<dbReference type="EMBL" id="CP036313">
    <property type="protein sequence ID" value="QBH11525.1"/>
    <property type="molecule type" value="Genomic_DNA"/>
</dbReference>
<evidence type="ECO:0000313" key="5">
    <source>
        <dbReference type="Proteomes" id="UP000293902"/>
    </source>
</evidence>
<accession>A0A328FBM3</accession>
<dbReference type="OrthoDB" id="197869at2"/>
<dbReference type="SUPFAM" id="SSF56935">
    <property type="entry name" value="Porins"/>
    <property type="match status" value="1"/>
</dbReference>
<organism evidence="3 4">
    <name type="scientific">Desulfobacter hydrogenophilus</name>
    <dbReference type="NCBI Taxonomy" id="2291"/>
    <lineage>
        <taxon>Bacteria</taxon>
        <taxon>Pseudomonadati</taxon>
        <taxon>Thermodesulfobacteriota</taxon>
        <taxon>Desulfobacteria</taxon>
        <taxon>Desulfobacterales</taxon>
        <taxon>Desulfobacteraceae</taxon>
        <taxon>Desulfobacter</taxon>
    </lineage>
</organism>
<evidence type="ECO:0000313" key="2">
    <source>
        <dbReference type="EMBL" id="QBH11525.1"/>
    </source>
</evidence>
<dbReference type="InterPro" id="IPR023614">
    <property type="entry name" value="Porin_dom_sf"/>
</dbReference>
<sequence length="220" mass="24236">MKKKIIGIAAAIILAGTCLITTSSFAVELGGVDIHGFISQGFIISDEYNYLAHNSTDGSFEYNEVGINFSKELTEQLRLGIQLFSRDIGDAGNNKVTIDWAYGDYRFKDWLGFRAGRIKLPLGLYNETRDIDMLRTNIVIPQSIYPDLLRDTVIAANGVSLYGTIDLSSVGSLEYQAIAGQVNIDNDSGFEKYFEHRTDDFGTVVTGDSDSDITYSGALR</sequence>
<evidence type="ECO:0000256" key="1">
    <source>
        <dbReference type="SAM" id="SignalP"/>
    </source>
</evidence>
<dbReference type="Gene3D" id="2.40.160.10">
    <property type="entry name" value="Porin"/>
    <property type="match status" value="1"/>
</dbReference>
<reference evidence="3 4" key="1">
    <citation type="submission" date="2018-06" db="EMBL/GenBank/DDBJ databases">
        <title>Complete Genome Sequence of Desulfobacter hydrogenophilus (DSM3380).</title>
        <authorList>
            <person name="Marietou A."/>
            <person name="Schreiber L."/>
            <person name="Marshall I."/>
            <person name="Jorgensen B."/>
        </authorList>
    </citation>
    <scope>NUCLEOTIDE SEQUENCE [LARGE SCALE GENOMIC DNA]</scope>
    <source>
        <strain evidence="3 4">DSM 3380</strain>
    </source>
</reference>
<name>A0A328FBM3_9BACT</name>
<proteinExistence type="predicted"/>
<reference evidence="2 5" key="2">
    <citation type="submission" date="2019-02" db="EMBL/GenBank/DDBJ databases">
        <title>Complete genome sequence of Desulfobacter hydrogenophilus AcRS1.</title>
        <authorList>
            <person name="Marietou A."/>
            <person name="Lund M.B."/>
            <person name="Marshall I.P.G."/>
            <person name="Schreiber L."/>
            <person name="Jorgensen B."/>
        </authorList>
    </citation>
    <scope>NUCLEOTIDE SEQUENCE [LARGE SCALE GENOMIC DNA]</scope>
    <source>
        <strain evidence="2 5">AcRS1</strain>
    </source>
</reference>
<feature type="chain" id="PRO_5030062909" description="Porin domain-containing protein" evidence="1">
    <location>
        <begin position="27"/>
        <end position="220"/>
    </location>
</feature>
<dbReference type="RefSeq" id="WP_111959439.1">
    <property type="nucleotide sequence ID" value="NZ_CP036313.1"/>
</dbReference>
<evidence type="ECO:0000313" key="4">
    <source>
        <dbReference type="Proteomes" id="UP000248798"/>
    </source>
</evidence>
<gene>
    <name evidence="3" type="ORF">DO021_18555</name>
    <name evidence="2" type="ORF">EYB58_00475</name>
</gene>
<dbReference type="Proteomes" id="UP000248798">
    <property type="component" value="Unassembled WGS sequence"/>
</dbReference>
<evidence type="ECO:0008006" key="6">
    <source>
        <dbReference type="Google" id="ProtNLM"/>
    </source>
</evidence>
<evidence type="ECO:0000313" key="3">
    <source>
        <dbReference type="EMBL" id="RAM00513.1"/>
    </source>
</evidence>
<protein>
    <recommendedName>
        <fullName evidence="6">Porin domain-containing protein</fullName>
    </recommendedName>
</protein>